<dbReference type="Proteomes" id="UP001057402">
    <property type="component" value="Chromosome 2"/>
</dbReference>
<accession>A0ACB9S0J1</accession>
<proteinExistence type="predicted"/>
<comment type="caution">
    <text evidence="1">The sequence shown here is derived from an EMBL/GenBank/DDBJ whole genome shotgun (WGS) entry which is preliminary data.</text>
</comment>
<dbReference type="EMBL" id="CM042881">
    <property type="protein sequence ID" value="KAI4384227.1"/>
    <property type="molecule type" value="Genomic_DNA"/>
</dbReference>
<protein>
    <submittedName>
        <fullName evidence="1">Uncharacterized protein</fullName>
    </submittedName>
</protein>
<keyword evidence="2" id="KW-1185">Reference proteome</keyword>
<evidence type="ECO:0000313" key="2">
    <source>
        <dbReference type="Proteomes" id="UP001057402"/>
    </source>
</evidence>
<organism evidence="1 2">
    <name type="scientific">Melastoma candidum</name>
    <dbReference type="NCBI Taxonomy" id="119954"/>
    <lineage>
        <taxon>Eukaryota</taxon>
        <taxon>Viridiplantae</taxon>
        <taxon>Streptophyta</taxon>
        <taxon>Embryophyta</taxon>
        <taxon>Tracheophyta</taxon>
        <taxon>Spermatophyta</taxon>
        <taxon>Magnoliopsida</taxon>
        <taxon>eudicotyledons</taxon>
        <taxon>Gunneridae</taxon>
        <taxon>Pentapetalae</taxon>
        <taxon>rosids</taxon>
        <taxon>malvids</taxon>
        <taxon>Myrtales</taxon>
        <taxon>Melastomataceae</taxon>
        <taxon>Melastomatoideae</taxon>
        <taxon>Melastomateae</taxon>
        <taxon>Melastoma</taxon>
    </lineage>
</organism>
<name>A0ACB9S0J1_9MYRT</name>
<evidence type="ECO:0000313" key="1">
    <source>
        <dbReference type="EMBL" id="KAI4384227.1"/>
    </source>
</evidence>
<sequence>MKLLGWMHRKSRHNGGNKISDFVPAQEVHGRLSYGEPPLKQSEIYHLLRKSFAGIDAVKIEFRGDQGPLTAEFDGLFHGFLAIGTLGSEPSAAAEEEAPTFEISVADEMPMLEFLVADETPAPAPALELSVEEVLAEKETAITENELNLINEELGKALMAVPDEGGSSGRNSYVSAGRGSYASGGATTICPLQGYLLGSAAGLPGVKDGDSITKEEQRTTLEELFRITDEEIKEEVVKKGDGGDGADVPFVGKFAKKKKMMSKLVRAVSTSRGSIGRGTPAATAASETKLQKIMHMFQKKVDPEAGMSSEKSPGKHRKVAFAAEVKQKMGGRRDVCGSGIPIEAMIKPEDMEKLLLKEKLRRTKCMGSKVPQTATDGNESKGSRECWIKTDEDYVVLEL</sequence>
<reference evidence="2" key="1">
    <citation type="journal article" date="2023" name="Front. Plant Sci.">
        <title>Chromosomal-level genome assembly of Melastoma candidum provides insights into trichome evolution.</title>
        <authorList>
            <person name="Zhong Y."/>
            <person name="Wu W."/>
            <person name="Sun C."/>
            <person name="Zou P."/>
            <person name="Liu Y."/>
            <person name="Dai S."/>
            <person name="Zhou R."/>
        </authorList>
    </citation>
    <scope>NUCLEOTIDE SEQUENCE [LARGE SCALE GENOMIC DNA]</scope>
</reference>
<gene>
    <name evidence="1" type="ORF">MLD38_002410</name>
</gene>